<keyword evidence="6" id="KW-0472">Membrane</keyword>
<feature type="coiled-coil region" evidence="8">
    <location>
        <begin position="185"/>
        <end position="216"/>
    </location>
</feature>
<dbReference type="PANTHER" id="PTHR30026:SF22">
    <property type="entry name" value="OUTER MEMBRANE EFFLUX PROTEIN"/>
    <property type="match status" value="1"/>
</dbReference>
<dbReference type="SUPFAM" id="SSF56954">
    <property type="entry name" value="Outer membrane efflux proteins (OEP)"/>
    <property type="match status" value="1"/>
</dbReference>
<dbReference type="GO" id="GO:0015288">
    <property type="term" value="F:porin activity"/>
    <property type="evidence" value="ECO:0007669"/>
    <property type="project" value="TreeGrafter"/>
</dbReference>
<keyword evidence="5" id="KW-0812">Transmembrane</keyword>
<dbReference type="GO" id="GO:0009279">
    <property type="term" value="C:cell outer membrane"/>
    <property type="evidence" value="ECO:0007669"/>
    <property type="project" value="UniProtKB-SubCell"/>
</dbReference>
<organism evidence="10 11">
    <name type="scientific">Siculibacillus lacustris</name>
    <dbReference type="NCBI Taxonomy" id="1549641"/>
    <lineage>
        <taxon>Bacteria</taxon>
        <taxon>Pseudomonadati</taxon>
        <taxon>Pseudomonadota</taxon>
        <taxon>Alphaproteobacteria</taxon>
        <taxon>Hyphomicrobiales</taxon>
        <taxon>Ancalomicrobiaceae</taxon>
        <taxon>Siculibacillus</taxon>
    </lineage>
</organism>
<keyword evidence="7" id="KW-0998">Cell outer membrane</keyword>
<dbReference type="Pfam" id="PF02321">
    <property type="entry name" value="OEP"/>
    <property type="match status" value="2"/>
</dbReference>
<evidence type="ECO:0000256" key="6">
    <source>
        <dbReference type="ARBA" id="ARBA00023136"/>
    </source>
</evidence>
<evidence type="ECO:0000256" key="8">
    <source>
        <dbReference type="SAM" id="Coils"/>
    </source>
</evidence>
<name>A0A4Q9VQK8_9HYPH</name>
<proteinExistence type="inferred from homology"/>
<dbReference type="InterPro" id="IPR003423">
    <property type="entry name" value="OMP_efflux"/>
</dbReference>
<keyword evidence="11" id="KW-1185">Reference proteome</keyword>
<evidence type="ECO:0000256" key="2">
    <source>
        <dbReference type="ARBA" id="ARBA00007613"/>
    </source>
</evidence>
<dbReference type="NCBIfam" id="TIGR01844">
    <property type="entry name" value="type_I_sec_TolC"/>
    <property type="match status" value="1"/>
</dbReference>
<comment type="caution">
    <text evidence="10">The sequence shown here is derived from an EMBL/GenBank/DDBJ whole genome shotgun (WGS) entry which is preliminary data.</text>
</comment>
<dbReference type="GO" id="GO:1990281">
    <property type="term" value="C:efflux pump complex"/>
    <property type="evidence" value="ECO:0007669"/>
    <property type="project" value="TreeGrafter"/>
</dbReference>
<keyword evidence="8" id="KW-0175">Coiled coil</keyword>
<evidence type="ECO:0000256" key="1">
    <source>
        <dbReference type="ARBA" id="ARBA00004442"/>
    </source>
</evidence>
<keyword evidence="4" id="KW-1134">Transmembrane beta strand</keyword>
<gene>
    <name evidence="10" type="ORF">EYW49_10225</name>
</gene>
<accession>A0A4Q9VQK8</accession>
<reference evidence="10 11" key="1">
    <citation type="submission" date="2019-02" db="EMBL/GenBank/DDBJ databases">
        <title>Siculibacillus lacustris gen. nov., sp. nov., a new rosette-forming bacterium isolated from a freshwater crater lake (Lake St. Ana, Romania).</title>
        <authorList>
            <person name="Felfoldi T."/>
            <person name="Marton Z."/>
            <person name="Szabo A."/>
            <person name="Mentes A."/>
            <person name="Boka K."/>
            <person name="Marialigeti K."/>
            <person name="Mathe I."/>
            <person name="Koncz M."/>
            <person name="Schumann P."/>
            <person name="Toth E."/>
        </authorList>
    </citation>
    <scope>NUCLEOTIDE SEQUENCE [LARGE SCALE GENOMIC DNA]</scope>
    <source>
        <strain evidence="10 11">SA-279</strain>
    </source>
</reference>
<comment type="similarity">
    <text evidence="2">Belongs to the outer membrane factor (OMF) (TC 1.B.17) family.</text>
</comment>
<evidence type="ECO:0000256" key="9">
    <source>
        <dbReference type="SAM" id="SignalP"/>
    </source>
</evidence>
<dbReference type="InterPro" id="IPR010130">
    <property type="entry name" value="T1SS_OMP_TolC"/>
</dbReference>
<evidence type="ECO:0000313" key="10">
    <source>
        <dbReference type="EMBL" id="TBW37980.1"/>
    </source>
</evidence>
<dbReference type="AlphaFoldDB" id="A0A4Q9VQK8"/>
<evidence type="ECO:0000256" key="3">
    <source>
        <dbReference type="ARBA" id="ARBA00022448"/>
    </source>
</evidence>
<feature type="signal peptide" evidence="9">
    <location>
        <begin position="1"/>
        <end position="26"/>
    </location>
</feature>
<dbReference type="EMBL" id="SJFN01000013">
    <property type="protein sequence ID" value="TBW37980.1"/>
    <property type="molecule type" value="Genomic_DNA"/>
</dbReference>
<evidence type="ECO:0000256" key="4">
    <source>
        <dbReference type="ARBA" id="ARBA00022452"/>
    </source>
</evidence>
<dbReference type="PANTHER" id="PTHR30026">
    <property type="entry name" value="OUTER MEMBRANE PROTEIN TOLC"/>
    <property type="match status" value="1"/>
</dbReference>
<evidence type="ECO:0000256" key="5">
    <source>
        <dbReference type="ARBA" id="ARBA00022692"/>
    </source>
</evidence>
<dbReference type="InterPro" id="IPR051906">
    <property type="entry name" value="TolC-like"/>
</dbReference>
<dbReference type="OrthoDB" id="9789368at2"/>
<evidence type="ECO:0000313" key="11">
    <source>
        <dbReference type="Proteomes" id="UP000292781"/>
    </source>
</evidence>
<keyword evidence="9" id="KW-0732">Signal</keyword>
<sequence length="457" mass="48639">MPSTRRFLSGLLGSVCLIAASLPVQAQSLSEALALAYANHPQLNAARANVRASDEGAGIAAGAGRPRISASGTMGLQRTEGIYKSGSTFYANDPASVGITLVQPIYTGGQVTAGINQAEASIRAQRESLRATEQQVLLAAATGFMDVIRDTALVGLQESNVKFLAEQVRAAKDRFGVGEGTQTDVAQAEASYQLAISQLNAARAQLNASRAEFRQAVGKEPGKLTGAMSVESLLPKSMEAAVSVAQLENPQILAGTHNVDVATQNVKYLEGALLPQLGLQGQASRQWDNPSFKRYDTASVGLNLTVPLYQGGGEYAKIRQAKEQLGAARLQVDIARDTVRANVVAAWGMLQAANASITAYKAQVDASQLALNGVIEEQRVGQRTTLDVLNQQTSLINARSNLVNAERSRIVGSFQLVNAVGRLDADRLKLKVSSYDPNQHYDAVRDKWIGLRTPDGR</sequence>
<dbReference type="GO" id="GO:0015562">
    <property type="term" value="F:efflux transmembrane transporter activity"/>
    <property type="evidence" value="ECO:0007669"/>
    <property type="project" value="InterPro"/>
</dbReference>
<dbReference type="Proteomes" id="UP000292781">
    <property type="component" value="Unassembled WGS sequence"/>
</dbReference>
<protein>
    <submittedName>
        <fullName evidence="10">Type I secretion protein TolC</fullName>
    </submittedName>
</protein>
<comment type="subcellular location">
    <subcellularLocation>
        <location evidence="1">Cell outer membrane</location>
    </subcellularLocation>
</comment>
<dbReference type="Gene3D" id="1.20.1600.10">
    <property type="entry name" value="Outer membrane efflux proteins (OEP)"/>
    <property type="match status" value="1"/>
</dbReference>
<feature type="chain" id="PRO_5020640362" evidence="9">
    <location>
        <begin position="27"/>
        <end position="457"/>
    </location>
</feature>
<dbReference type="RefSeq" id="WP_131309216.1">
    <property type="nucleotide sequence ID" value="NZ_SJFN01000013.1"/>
</dbReference>
<keyword evidence="3" id="KW-0813">Transport</keyword>
<evidence type="ECO:0000256" key="7">
    <source>
        <dbReference type="ARBA" id="ARBA00023237"/>
    </source>
</evidence>